<evidence type="ECO:0000256" key="6">
    <source>
        <dbReference type="SAM" id="MobiDB-lite"/>
    </source>
</evidence>
<keyword evidence="12" id="KW-1185">Reference proteome</keyword>
<evidence type="ECO:0000313" key="9">
    <source>
        <dbReference type="EMBL" id="CAI3974492.1"/>
    </source>
</evidence>
<gene>
    <name evidence="9" type="ORF">C1SCF055_LOCUS2889</name>
</gene>
<keyword evidence="3" id="KW-0106">Calcium</keyword>
<dbReference type="Pfam" id="PF00520">
    <property type="entry name" value="Ion_trans"/>
    <property type="match status" value="1"/>
</dbReference>
<dbReference type="Gene3D" id="1.10.238.10">
    <property type="entry name" value="EF-hand"/>
    <property type="match status" value="1"/>
</dbReference>
<dbReference type="GO" id="GO:0005248">
    <property type="term" value="F:voltage-gated sodium channel activity"/>
    <property type="evidence" value="ECO:0007669"/>
    <property type="project" value="TreeGrafter"/>
</dbReference>
<dbReference type="Gene3D" id="1.20.120.350">
    <property type="entry name" value="Voltage-gated potassium channels. Chain C"/>
    <property type="match status" value="1"/>
</dbReference>
<comment type="caution">
    <text evidence="9">The sequence shown here is derived from an EMBL/GenBank/DDBJ whole genome shotgun (WGS) entry which is preliminary data.</text>
</comment>
<dbReference type="EMBL" id="CAMXCT020000137">
    <property type="protein sequence ID" value="CAL1127867.1"/>
    <property type="molecule type" value="Genomic_DNA"/>
</dbReference>
<organism evidence="9">
    <name type="scientific">Cladocopium goreaui</name>
    <dbReference type="NCBI Taxonomy" id="2562237"/>
    <lineage>
        <taxon>Eukaryota</taxon>
        <taxon>Sar</taxon>
        <taxon>Alveolata</taxon>
        <taxon>Dinophyceae</taxon>
        <taxon>Suessiales</taxon>
        <taxon>Symbiodiniaceae</taxon>
        <taxon>Cladocopium</taxon>
    </lineage>
</organism>
<feature type="transmembrane region" description="Helical" evidence="7">
    <location>
        <begin position="241"/>
        <end position="259"/>
    </location>
</feature>
<accession>A0A9P1BJF3</accession>
<evidence type="ECO:0000256" key="5">
    <source>
        <dbReference type="ARBA" id="ARBA00023136"/>
    </source>
</evidence>
<keyword evidence="2 7" id="KW-0812">Transmembrane</keyword>
<dbReference type="EMBL" id="CAMXCT030000137">
    <property type="protein sequence ID" value="CAL4761804.1"/>
    <property type="molecule type" value="Genomic_DNA"/>
</dbReference>
<keyword evidence="5 7" id="KW-0472">Membrane</keyword>
<dbReference type="EMBL" id="CAMXCT010000137">
    <property type="protein sequence ID" value="CAI3974492.1"/>
    <property type="molecule type" value="Genomic_DNA"/>
</dbReference>
<dbReference type="InterPro" id="IPR018247">
    <property type="entry name" value="EF_Hand_1_Ca_BS"/>
</dbReference>
<dbReference type="CDD" id="cd00051">
    <property type="entry name" value="EFh"/>
    <property type="match status" value="1"/>
</dbReference>
<evidence type="ECO:0000256" key="7">
    <source>
        <dbReference type="SAM" id="Phobius"/>
    </source>
</evidence>
<dbReference type="InterPro" id="IPR002048">
    <property type="entry name" value="EF_hand_dom"/>
</dbReference>
<evidence type="ECO:0000256" key="4">
    <source>
        <dbReference type="ARBA" id="ARBA00022989"/>
    </source>
</evidence>
<feature type="transmembrane region" description="Helical" evidence="7">
    <location>
        <begin position="200"/>
        <end position="221"/>
    </location>
</feature>
<dbReference type="SUPFAM" id="SSF47473">
    <property type="entry name" value="EF-hand"/>
    <property type="match status" value="1"/>
</dbReference>
<feature type="domain" description="EF-hand" evidence="8">
    <location>
        <begin position="372"/>
        <end position="407"/>
    </location>
</feature>
<evidence type="ECO:0000259" key="8">
    <source>
        <dbReference type="PROSITE" id="PS50222"/>
    </source>
</evidence>
<dbReference type="SUPFAM" id="SSF81324">
    <property type="entry name" value="Voltage-gated potassium channels"/>
    <property type="match status" value="1"/>
</dbReference>
<protein>
    <submittedName>
        <fullName evidence="11">Gastricsin</fullName>
    </submittedName>
</protein>
<dbReference type="PANTHER" id="PTHR10037">
    <property type="entry name" value="VOLTAGE-GATED CATION CHANNEL CALCIUM AND SODIUM"/>
    <property type="match status" value="1"/>
</dbReference>
<comment type="subcellular location">
    <subcellularLocation>
        <location evidence="1">Membrane</location>
        <topology evidence="1">Multi-pass membrane protein</topology>
    </subcellularLocation>
</comment>
<evidence type="ECO:0000256" key="2">
    <source>
        <dbReference type="ARBA" id="ARBA00022692"/>
    </source>
</evidence>
<dbReference type="GO" id="GO:0005509">
    <property type="term" value="F:calcium ion binding"/>
    <property type="evidence" value="ECO:0007669"/>
    <property type="project" value="InterPro"/>
</dbReference>
<proteinExistence type="predicted"/>
<feature type="transmembrane region" description="Helical" evidence="7">
    <location>
        <begin position="47"/>
        <end position="68"/>
    </location>
</feature>
<feature type="compositionally biased region" description="Basic and acidic residues" evidence="6">
    <location>
        <begin position="445"/>
        <end position="457"/>
    </location>
</feature>
<dbReference type="InterPro" id="IPR027359">
    <property type="entry name" value="Volt_channel_dom_sf"/>
</dbReference>
<dbReference type="PANTHER" id="PTHR10037:SF62">
    <property type="entry name" value="SODIUM CHANNEL PROTEIN 60E"/>
    <property type="match status" value="1"/>
</dbReference>
<dbReference type="GO" id="GO:0001518">
    <property type="term" value="C:voltage-gated sodium channel complex"/>
    <property type="evidence" value="ECO:0007669"/>
    <property type="project" value="TreeGrafter"/>
</dbReference>
<dbReference type="OrthoDB" id="438662at2759"/>
<feature type="transmembrane region" description="Helical" evidence="7">
    <location>
        <begin position="280"/>
        <end position="305"/>
    </location>
</feature>
<name>A0A9P1BJF3_9DINO</name>
<dbReference type="Pfam" id="PF13499">
    <property type="entry name" value="EF-hand_7"/>
    <property type="match status" value="1"/>
</dbReference>
<evidence type="ECO:0000313" key="12">
    <source>
        <dbReference type="Proteomes" id="UP001152797"/>
    </source>
</evidence>
<evidence type="ECO:0000313" key="10">
    <source>
        <dbReference type="EMBL" id="CAL1127867.1"/>
    </source>
</evidence>
<feature type="transmembrane region" description="Helical" evidence="7">
    <location>
        <begin position="88"/>
        <end position="110"/>
    </location>
</feature>
<dbReference type="Gene3D" id="1.10.287.70">
    <property type="match status" value="1"/>
</dbReference>
<reference evidence="9" key="1">
    <citation type="submission" date="2022-10" db="EMBL/GenBank/DDBJ databases">
        <authorList>
            <person name="Chen Y."/>
            <person name="Dougan E. K."/>
            <person name="Chan C."/>
            <person name="Rhodes N."/>
            <person name="Thang M."/>
        </authorList>
    </citation>
    <scope>NUCLEOTIDE SEQUENCE</scope>
</reference>
<sequence length="463" mass="52910">MSDRAKKHAQWKNAEHNKNFMSASRVVEILSQASLVEKIARSKCFEWFSCCIIVLNSIFIGWHTQVLATGAIQRANANLQPEMEVDGGIVLIQGLFTSLFISELCIRWAAEGLKDFWMSNDVGWNLLDLLCCVIGLLDVSVELVIRNTGRLDEGNPLRGVTVVRVLRIVRIVRVVRVIRIMKFFKELRMMIFSTLNSLQSVVWIFFFLFVLFYMFGIAFTSSVVNFLDTLERRQDPAYSSLLKYFGSLDVSILTLYMSMTGGQNWGVFYEALKTVPGGEVSCILFILYVTFALFAVVNIVTGVFVDTALQSSKDDREVAVQDEVEHKKSYLNHLRELFEAIDVSAEGMISRDTLQHAFKHETIVAYFNSLKIDAPDAKTLFDLLDYDQSGEIDLEEFLHGCYSLHGDASHLEAKILQMEVRFVKEMLMQLMDDFQDLRKRRLRRPSTDRVDKGDRSHTSKGLH</sequence>
<dbReference type="PROSITE" id="PS50222">
    <property type="entry name" value="EF_HAND_2"/>
    <property type="match status" value="1"/>
</dbReference>
<dbReference type="InterPro" id="IPR011992">
    <property type="entry name" value="EF-hand-dom_pair"/>
</dbReference>
<dbReference type="PROSITE" id="PS00018">
    <property type="entry name" value="EF_HAND_1"/>
    <property type="match status" value="1"/>
</dbReference>
<dbReference type="InterPro" id="IPR043203">
    <property type="entry name" value="VGCC_Ca_Na"/>
</dbReference>
<reference evidence="10" key="2">
    <citation type="submission" date="2024-04" db="EMBL/GenBank/DDBJ databases">
        <authorList>
            <person name="Chen Y."/>
            <person name="Shah S."/>
            <person name="Dougan E. K."/>
            <person name="Thang M."/>
            <person name="Chan C."/>
        </authorList>
    </citation>
    <scope>NUCLEOTIDE SEQUENCE [LARGE SCALE GENOMIC DNA]</scope>
</reference>
<dbReference type="SMART" id="SM00054">
    <property type="entry name" value="EFh"/>
    <property type="match status" value="2"/>
</dbReference>
<evidence type="ECO:0000313" key="11">
    <source>
        <dbReference type="EMBL" id="CAL4761804.1"/>
    </source>
</evidence>
<feature type="transmembrane region" description="Helical" evidence="7">
    <location>
        <begin position="122"/>
        <end position="141"/>
    </location>
</feature>
<feature type="region of interest" description="Disordered" evidence="6">
    <location>
        <begin position="444"/>
        <end position="463"/>
    </location>
</feature>
<evidence type="ECO:0000256" key="1">
    <source>
        <dbReference type="ARBA" id="ARBA00004141"/>
    </source>
</evidence>
<dbReference type="InterPro" id="IPR005821">
    <property type="entry name" value="Ion_trans_dom"/>
</dbReference>
<evidence type="ECO:0000256" key="3">
    <source>
        <dbReference type="ARBA" id="ARBA00022837"/>
    </source>
</evidence>
<dbReference type="Proteomes" id="UP001152797">
    <property type="component" value="Unassembled WGS sequence"/>
</dbReference>
<keyword evidence="4 7" id="KW-1133">Transmembrane helix</keyword>
<dbReference type="AlphaFoldDB" id="A0A9P1BJF3"/>